<reference evidence="5" key="1">
    <citation type="submission" date="2009-12" db="EMBL/GenBank/DDBJ databases">
        <authorList>
            <person name="Kielak A."/>
            <person name="van Veen J.A."/>
            <person name="Kowalchuk G.A."/>
        </authorList>
    </citation>
    <scope>NUCLEOTIDE SEQUENCE</scope>
</reference>
<dbReference type="Pfam" id="PF00565">
    <property type="entry name" value="SNase"/>
    <property type="match status" value="1"/>
</dbReference>
<evidence type="ECO:0000313" key="5">
    <source>
        <dbReference type="EMBL" id="ADC35956.1"/>
    </source>
</evidence>
<evidence type="ECO:0000256" key="3">
    <source>
        <dbReference type="ARBA" id="ARBA00022801"/>
    </source>
</evidence>
<dbReference type="SMART" id="SM00318">
    <property type="entry name" value="SNc"/>
    <property type="match status" value="1"/>
</dbReference>
<dbReference type="EMBL" id="GU260706">
    <property type="protein sequence ID" value="ADC35956.1"/>
    <property type="molecule type" value="Genomic_DNA"/>
</dbReference>
<evidence type="ECO:0000256" key="1">
    <source>
        <dbReference type="ARBA" id="ARBA00022722"/>
    </source>
</evidence>
<name>E3T6L3_9BACT</name>
<reference evidence="5" key="2">
    <citation type="journal article" date="2010" name="Appl. Environ. Microbiol.">
        <title>Comparative analysis of acidobacterial genomic fragments from terrestrial and aquatic metagenomic libraries, with emphasis on acidobacteria subdivision 6.</title>
        <authorList>
            <person name="Kielak A.M."/>
            <person name="van Veen J.A."/>
            <person name="Kowalchuk G.A."/>
        </authorList>
    </citation>
    <scope>NUCLEOTIDE SEQUENCE</scope>
</reference>
<proteinExistence type="predicted"/>
<dbReference type="Gene3D" id="2.40.50.90">
    <property type="match status" value="1"/>
</dbReference>
<accession>E3T6L3</accession>
<organism evidence="5">
    <name type="scientific">uncultured bacterium 98</name>
    <dbReference type="NCBI Taxonomy" id="698395"/>
    <lineage>
        <taxon>Bacteria</taxon>
        <taxon>environmental samples</taxon>
    </lineage>
</organism>
<dbReference type="GO" id="GO:0016787">
    <property type="term" value="F:hydrolase activity"/>
    <property type="evidence" value="ECO:0007669"/>
    <property type="project" value="UniProtKB-KW"/>
</dbReference>
<dbReference type="SUPFAM" id="SSF50199">
    <property type="entry name" value="Staphylococcal nuclease"/>
    <property type="match status" value="1"/>
</dbReference>
<feature type="domain" description="TNase-like" evidence="4">
    <location>
        <begin position="17"/>
        <end position="145"/>
    </location>
</feature>
<keyword evidence="2" id="KW-0255">Endonuclease</keyword>
<sequence>MLAFGCLVAVACLQTHASEHYPVRFVIDGDTIDVGGRGRVRLLGIDAPELGAGFDTPAAFAQEARAHLGSLIAHRFVTLESDRETFDRYGRRLAYVMRDDGLFVNAEMLRAGLARVSARLPLRRLDELRRAELAAQQARRGIWGERPGIPLPRSLPRRIADEGRPRASSAPRARLLGSLMLCSADDRPFHLRASGR</sequence>
<evidence type="ECO:0000259" key="4">
    <source>
        <dbReference type="PROSITE" id="PS50830"/>
    </source>
</evidence>
<keyword evidence="3" id="KW-0378">Hydrolase</keyword>
<dbReference type="AlphaFoldDB" id="E3T6L3"/>
<keyword evidence="1" id="KW-0540">Nuclease</keyword>
<dbReference type="InterPro" id="IPR035437">
    <property type="entry name" value="SNase_OB-fold_sf"/>
</dbReference>
<protein>
    <recommendedName>
        <fullName evidence="4">TNase-like domain-containing protein</fullName>
    </recommendedName>
</protein>
<dbReference type="InterPro" id="IPR016071">
    <property type="entry name" value="Staphylococal_nuclease_OB-fold"/>
</dbReference>
<dbReference type="PANTHER" id="PTHR12302">
    <property type="entry name" value="EBNA2 BINDING PROTEIN P100"/>
    <property type="match status" value="1"/>
</dbReference>
<dbReference type="PROSITE" id="PS50830">
    <property type="entry name" value="TNASE_3"/>
    <property type="match status" value="1"/>
</dbReference>
<dbReference type="GO" id="GO:0004519">
    <property type="term" value="F:endonuclease activity"/>
    <property type="evidence" value="ECO:0007669"/>
    <property type="project" value="UniProtKB-KW"/>
</dbReference>
<dbReference type="PANTHER" id="PTHR12302:SF3">
    <property type="entry name" value="SERINE_THREONINE-PROTEIN KINASE 31"/>
    <property type="match status" value="1"/>
</dbReference>
<evidence type="ECO:0000256" key="2">
    <source>
        <dbReference type="ARBA" id="ARBA00022759"/>
    </source>
</evidence>